<evidence type="ECO:0000256" key="4">
    <source>
        <dbReference type="ARBA" id="ARBA00022801"/>
    </source>
</evidence>
<dbReference type="Gene3D" id="3.40.50.11180">
    <property type="match status" value="1"/>
</dbReference>
<keyword evidence="3 9" id="KW-0227">DNA damage</keyword>
<dbReference type="Gene3D" id="3.90.1150.50">
    <property type="entry name" value="Transcription-repair-coupling factor, D7 domain"/>
    <property type="match status" value="1"/>
</dbReference>
<dbReference type="SMART" id="SM00487">
    <property type="entry name" value="DEXDc"/>
    <property type="match status" value="1"/>
</dbReference>
<proteinExistence type="inferred from homology"/>
<dbReference type="Gene3D" id="3.40.50.11140">
    <property type="match status" value="1"/>
</dbReference>
<dbReference type="PROSITE" id="PS51192">
    <property type="entry name" value="HELICASE_ATP_BIND_1"/>
    <property type="match status" value="1"/>
</dbReference>
<dbReference type="InterPro" id="IPR047112">
    <property type="entry name" value="RecG/Mfd"/>
</dbReference>
<dbReference type="Pfam" id="PF00270">
    <property type="entry name" value="DEAD"/>
    <property type="match status" value="1"/>
</dbReference>
<dbReference type="EMBL" id="JAKGBZ010000003">
    <property type="protein sequence ID" value="MCF3945598.1"/>
    <property type="molecule type" value="Genomic_DNA"/>
</dbReference>
<comment type="caution">
    <text evidence="12">The sequence shown here is derived from an EMBL/GenBank/DDBJ whole genome shotgun (WGS) entry which is preliminary data.</text>
</comment>
<evidence type="ECO:0000313" key="12">
    <source>
        <dbReference type="EMBL" id="MCF3945598.1"/>
    </source>
</evidence>
<evidence type="ECO:0000256" key="7">
    <source>
        <dbReference type="ARBA" id="ARBA00023125"/>
    </source>
</evidence>
<dbReference type="InterPro" id="IPR011545">
    <property type="entry name" value="DEAD/DEAH_box_helicase_dom"/>
</dbReference>
<evidence type="ECO:0000256" key="5">
    <source>
        <dbReference type="ARBA" id="ARBA00022806"/>
    </source>
</evidence>
<keyword evidence="2 9" id="KW-0547">Nucleotide-binding</keyword>
<dbReference type="PROSITE" id="PS51194">
    <property type="entry name" value="HELICASE_CTER"/>
    <property type="match status" value="1"/>
</dbReference>
<dbReference type="Pfam" id="PF03461">
    <property type="entry name" value="TRCF"/>
    <property type="match status" value="1"/>
</dbReference>
<dbReference type="InterPro" id="IPR027417">
    <property type="entry name" value="P-loop_NTPase"/>
</dbReference>
<organism evidence="12 13">
    <name type="scientific">Acidiphilium iwatense</name>
    <dbReference type="NCBI Taxonomy" id="768198"/>
    <lineage>
        <taxon>Bacteria</taxon>
        <taxon>Pseudomonadati</taxon>
        <taxon>Pseudomonadota</taxon>
        <taxon>Alphaproteobacteria</taxon>
        <taxon>Acetobacterales</taxon>
        <taxon>Acidocellaceae</taxon>
        <taxon>Acidiphilium</taxon>
    </lineage>
</organism>
<dbReference type="InterPro" id="IPR001650">
    <property type="entry name" value="Helicase_C-like"/>
</dbReference>
<dbReference type="SUPFAM" id="SSF141259">
    <property type="entry name" value="CarD-like"/>
    <property type="match status" value="1"/>
</dbReference>
<keyword evidence="6 9" id="KW-0067">ATP-binding</keyword>
<evidence type="ECO:0000256" key="2">
    <source>
        <dbReference type="ARBA" id="ARBA00022741"/>
    </source>
</evidence>
<dbReference type="Gene3D" id="3.30.2060.10">
    <property type="entry name" value="Penicillin-binding protein 1b domain"/>
    <property type="match status" value="1"/>
</dbReference>
<comment type="similarity">
    <text evidence="9">In the N-terminal section; belongs to the UvrB family.</text>
</comment>
<keyword evidence="4 9" id="KW-0378">Hydrolase</keyword>
<dbReference type="InterPro" id="IPR005118">
    <property type="entry name" value="TRCF_C"/>
</dbReference>
<keyword evidence="7 9" id="KW-0238">DNA-binding</keyword>
<feature type="domain" description="Helicase C-terminal" evidence="11">
    <location>
        <begin position="789"/>
        <end position="943"/>
    </location>
</feature>
<evidence type="ECO:0000256" key="9">
    <source>
        <dbReference type="HAMAP-Rule" id="MF_00969"/>
    </source>
</evidence>
<dbReference type="InterPro" id="IPR004576">
    <property type="entry name" value="Mfd"/>
</dbReference>
<dbReference type="InterPro" id="IPR041471">
    <property type="entry name" value="UvrB_inter"/>
</dbReference>
<sequence>MSLLSVYGAPEGFDAALIARRAAEAGSVLHIARDDARLARLADALGFFAPDAEIVTFPAWDCLPYDRVSPNPAIMAERVASLARLLEPALCKRIILTTVNAAVQCTPPRGQFKNASLAIAPGGTIAPDALARFLEAHGYHRVGTVMEPGDFAIRGGIVDVWPAGEAAPTRMDLFGDQVESLRRFDPGTQRSGASVAALIFRPASEIPLDADSVSRFRGAFREMFGADSVRDPLYEAISDHRRQPGMEHYAPLFCGEMETIFDYAPAAAVSLDHQAEDAASARFEMIADHYQARRAPPRAGDLPYRPIAPELLYLDRNSFAAILVQRQATGFSPFAKPDGAAGVEAGGRPGAILAQGPAGASVFDEFRLLAARWREAGRRVVLAAWSAGSRDRLAALLRDHGMRSIPIDNAREARIAKGDAVLLAVLGLERGFVADDLAIVAEQDLLGARIARPPRKRQRADQFIADATEIAESDLVVHQDHGIGRYDGLVTLSVDSAPHDCLRLLYDGGDKLFLPVENIDLLSRFGTETAGVGLDKLGGASWQARKARAKNRIRDMAAGLIRIAAERKLHDAPLLAAEEGSFAEFCARFPYTETEDQARAIGDVLEDLAVGKPMDRLVCGDVGFGKTEVALRAAFVAAMAGTQVAVVVPTTLLARQHFRLFSERFAGLPIKVAQLSRLVTAKDATRVKAGLADGSVNIVVGTHALLAKSIAFADLALLIVDEEQHFGVAHKERLKQLKADVHVLTLTATPIPRTLQLALTGVRDLSLITTPPVDRLAVRTFIMPWDALVIREAIARERFRGGQLFCVVPHIDDIDRMRERLAEIAPDLRCAVAHGRLAPTEIERVMTEFSEGRHDVLLATNIVESGLDMPSVNTILIWRADLFGLGQLYQLRGRVGRGKQRGYAYLTWPPAHRLAASAEKRLEVMQTLDTLGAGFTLASHDLDLRGAGNLLGDEQSGHIREVGIQLYQQMLEDAVADLRAAAGKEAREATRDWTPNISLGLPVLIPETYVADLPVRLGLYRRIGALGTDAESEALAAELVDRFGPMPEEVENLLATVSLKRACRDAGVEKLEAGPKGMVIGFRGNSFANPGGLIAWLATRAGVLRLRPDHRLVLAREMDVNARLAAARDIISNLQRIIGQAKAA</sequence>
<reference evidence="12 13" key="1">
    <citation type="submission" date="2022-01" db="EMBL/GenBank/DDBJ databases">
        <authorList>
            <person name="Won M."/>
            <person name="Kim S.-J."/>
            <person name="Kwon S.-W."/>
        </authorList>
    </citation>
    <scope>NUCLEOTIDE SEQUENCE [LARGE SCALE GENOMIC DNA]</scope>
    <source>
        <strain evidence="12 13">KCTC 23505</strain>
    </source>
</reference>
<dbReference type="SMART" id="SM00982">
    <property type="entry name" value="TRCF"/>
    <property type="match status" value="1"/>
</dbReference>
<name>A0ABS9DS80_9PROT</name>
<dbReference type="SMART" id="SM01058">
    <property type="entry name" value="CarD_TRCF"/>
    <property type="match status" value="1"/>
</dbReference>
<evidence type="ECO:0000313" key="13">
    <source>
        <dbReference type="Proteomes" id="UP001521209"/>
    </source>
</evidence>
<dbReference type="HAMAP" id="MF_00969">
    <property type="entry name" value="TRCF"/>
    <property type="match status" value="1"/>
</dbReference>
<dbReference type="CDD" id="cd17991">
    <property type="entry name" value="DEXHc_TRCF"/>
    <property type="match status" value="1"/>
</dbReference>
<dbReference type="EC" id="3.6.4.-" evidence="9"/>
<dbReference type="Pfam" id="PF00271">
    <property type="entry name" value="Helicase_C"/>
    <property type="match status" value="1"/>
</dbReference>
<dbReference type="InterPro" id="IPR048635">
    <property type="entry name" value="MFD_D3"/>
</dbReference>
<dbReference type="SUPFAM" id="SSF52540">
    <property type="entry name" value="P-loop containing nucleoside triphosphate hydrolases"/>
    <property type="match status" value="4"/>
</dbReference>
<dbReference type="SUPFAM" id="SSF143517">
    <property type="entry name" value="TRCF domain-like"/>
    <property type="match status" value="1"/>
</dbReference>
<dbReference type="Pfam" id="PF02559">
    <property type="entry name" value="CarD_TRCF_RID"/>
    <property type="match status" value="1"/>
</dbReference>
<keyword evidence="13" id="KW-1185">Reference proteome</keyword>
<evidence type="ECO:0000256" key="3">
    <source>
        <dbReference type="ARBA" id="ARBA00022763"/>
    </source>
</evidence>
<dbReference type="InterPro" id="IPR036101">
    <property type="entry name" value="CarD-like/TRCF_RID_sf"/>
</dbReference>
<keyword evidence="5" id="KW-0347">Helicase</keyword>
<keyword evidence="8 9" id="KW-0234">DNA repair</keyword>
<comment type="similarity">
    <text evidence="9">In the C-terminal section; belongs to the helicase family. RecG subfamily.</text>
</comment>
<dbReference type="InterPro" id="IPR014001">
    <property type="entry name" value="Helicase_ATP-bd"/>
</dbReference>
<evidence type="ECO:0000256" key="8">
    <source>
        <dbReference type="ARBA" id="ARBA00023204"/>
    </source>
</evidence>
<accession>A0ABS9DS80</accession>
<evidence type="ECO:0000259" key="11">
    <source>
        <dbReference type="PROSITE" id="PS51194"/>
    </source>
</evidence>
<dbReference type="PANTHER" id="PTHR47964">
    <property type="entry name" value="ATP-DEPENDENT DNA HELICASE HOMOLOG RECG, CHLOROPLASTIC"/>
    <property type="match status" value="1"/>
</dbReference>
<dbReference type="InterPro" id="IPR037235">
    <property type="entry name" value="TRCF-like_C_D7"/>
</dbReference>
<dbReference type="Proteomes" id="UP001521209">
    <property type="component" value="Unassembled WGS sequence"/>
</dbReference>
<comment type="function">
    <text evidence="9">Couples transcription and DNA repair by recognizing RNA polymerase (RNAP) stalled at DNA lesions. Mediates ATP-dependent release of RNAP and its truncated transcript from the DNA, and recruitment of nucleotide excision repair machinery to the damaged site.</text>
</comment>
<evidence type="ECO:0000256" key="1">
    <source>
        <dbReference type="ARBA" id="ARBA00022490"/>
    </source>
</evidence>
<protein>
    <recommendedName>
        <fullName evidence="9">Transcription-repair-coupling factor</fullName>
        <shortName evidence="9">TRCF</shortName>
        <ecNumber evidence="9">3.6.4.-</ecNumber>
    </recommendedName>
</protein>
<evidence type="ECO:0000259" key="10">
    <source>
        <dbReference type="PROSITE" id="PS51192"/>
    </source>
</evidence>
<dbReference type="InterPro" id="IPR003711">
    <property type="entry name" value="CarD-like/TRCF_RID"/>
</dbReference>
<dbReference type="NCBIfam" id="TIGR00580">
    <property type="entry name" value="mfd"/>
    <property type="match status" value="1"/>
</dbReference>
<dbReference type="SMART" id="SM00490">
    <property type="entry name" value="HELICc"/>
    <property type="match status" value="1"/>
</dbReference>
<keyword evidence="1 9" id="KW-0963">Cytoplasm</keyword>
<dbReference type="Gene3D" id="2.40.10.170">
    <property type="match status" value="1"/>
</dbReference>
<dbReference type="RefSeq" id="WP_235702836.1">
    <property type="nucleotide sequence ID" value="NZ_JAKGBZ010000003.1"/>
</dbReference>
<evidence type="ECO:0000256" key="6">
    <source>
        <dbReference type="ARBA" id="ARBA00022840"/>
    </source>
</evidence>
<dbReference type="Gene3D" id="3.40.50.300">
    <property type="entry name" value="P-loop containing nucleotide triphosphate hydrolases"/>
    <property type="match status" value="2"/>
</dbReference>
<dbReference type="Pfam" id="PF21132">
    <property type="entry name" value="MFD_D3"/>
    <property type="match status" value="1"/>
</dbReference>
<feature type="domain" description="Helicase ATP-binding" evidence="10">
    <location>
        <begin position="607"/>
        <end position="768"/>
    </location>
</feature>
<dbReference type="Pfam" id="PF17757">
    <property type="entry name" value="UvrB_inter"/>
    <property type="match status" value="1"/>
</dbReference>
<dbReference type="PANTHER" id="PTHR47964:SF1">
    <property type="entry name" value="ATP-DEPENDENT DNA HELICASE HOMOLOG RECG, CHLOROPLASTIC"/>
    <property type="match status" value="1"/>
</dbReference>
<gene>
    <name evidence="9 12" type="primary">mfd</name>
    <name evidence="12" type="ORF">L2A60_02720</name>
</gene>
<comment type="subcellular location">
    <subcellularLocation>
        <location evidence="9">Cytoplasm</location>
    </subcellularLocation>
</comment>